<name>A0ABU5MTG0_9BACT</name>
<dbReference type="RefSeq" id="WP_322607238.1">
    <property type="nucleotide sequence ID" value="NZ_JARVCO010000002.1"/>
</dbReference>
<reference evidence="1 2" key="1">
    <citation type="journal article" date="2024" name="Appl. Environ. Microbiol.">
        <title>Pontiella agarivorans sp. nov., a novel marine anaerobic bacterium capable of degrading macroalgal polysaccharides and fixing nitrogen.</title>
        <authorList>
            <person name="Liu N."/>
            <person name="Kivenson V."/>
            <person name="Peng X."/>
            <person name="Cui Z."/>
            <person name="Lankiewicz T.S."/>
            <person name="Gosselin K.M."/>
            <person name="English C.J."/>
            <person name="Blair E.M."/>
            <person name="O'Malley M.A."/>
            <person name="Valentine D.L."/>
        </authorList>
    </citation>
    <scope>NUCLEOTIDE SEQUENCE [LARGE SCALE GENOMIC DNA]</scope>
    <source>
        <strain evidence="1 2">NLcol2</strain>
    </source>
</reference>
<keyword evidence="2" id="KW-1185">Reference proteome</keyword>
<evidence type="ECO:0000313" key="1">
    <source>
        <dbReference type="EMBL" id="MDZ8117437.1"/>
    </source>
</evidence>
<gene>
    <name evidence="1" type="ORF">P9H32_02270</name>
</gene>
<sequence>MLGSGGIIKTAMTKRGFKHRRTEDQFTIRGEYARNLQYVYSKEYQTRSGLVVDLVYFCTDMLSEKLVIGLYRENPTIENGVYDNQTRSLDLRKFDSANLEKELDRLISPMKDLI</sequence>
<proteinExistence type="predicted"/>
<dbReference type="EMBL" id="JARVCO010000002">
    <property type="protein sequence ID" value="MDZ8117437.1"/>
    <property type="molecule type" value="Genomic_DNA"/>
</dbReference>
<dbReference type="Proteomes" id="UP001290861">
    <property type="component" value="Unassembled WGS sequence"/>
</dbReference>
<protein>
    <submittedName>
        <fullName evidence="1">Uncharacterized protein</fullName>
    </submittedName>
</protein>
<evidence type="ECO:0000313" key="2">
    <source>
        <dbReference type="Proteomes" id="UP001290861"/>
    </source>
</evidence>
<organism evidence="1 2">
    <name type="scientific">Pontiella agarivorans</name>
    <dbReference type="NCBI Taxonomy" id="3038953"/>
    <lineage>
        <taxon>Bacteria</taxon>
        <taxon>Pseudomonadati</taxon>
        <taxon>Kiritimatiellota</taxon>
        <taxon>Kiritimatiellia</taxon>
        <taxon>Kiritimatiellales</taxon>
        <taxon>Pontiellaceae</taxon>
        <taxon>Pontiella</taxon>
    </lineage>
</organism>
<comment type="caution">
    <text evidence="1">The sequence shown here is derived from an EMBL/GenBank/DDBJ whole genome shotgun (WGS) entry which is preliminary data.</text>
</comment>
<accession>A0ABU5MTG0</accession>